<keyword evidence="1" id="KW-1162">Viral penetration into host cytoplasm</keyword>
<dbReference type="GeneID" id="19485058"/>
<dbReference type="OrthoDB" id="2332at10239"/>
<comment type="subcellular location">
    <subcellularLocation>
        <location evidence="1">Virion</location>
    </subcellularLocation>
    <text evidence="1">Located at a unique 5-fold vertex of the icosahedral capsid.</text>
</comment>
<gene>
    <name evidence="2" type="ORF">PS2_179</name>
</gene>
<evidence type="ECO:0000313" key="3">
    <source>
        <dbReference type="Proteomes" id="UP000024445"/>
    </source>
</evidence>
<dbReference type="GO" id="GO:0019076">
    <property type="term" value="P:viral release from host cell"/>
    <property type="evidence" value="ECO:0007669"/>
    <property type="project" value="UniProtKB-UniRule"/>
</dbReference>
<dbReference type="GO" id="GO:0019072">
    <property type="term" value="P:viral genome packaging"/>
    <property type="evidence" value="ECO:0007669"/>
    <property type="project" value="UniProtKB-UniRule"/>
</dbReference>
<name>A0A023W6G5_9CAUD</name>
<evidence type="ECO:0000313" key="2">
    <source>
        <dbReference type="EMBL" id="AHY25421.1"/>
    </source>
</evidence>
<evidence type="ECO:0000256" key="1">
    <source>
        <dbReference type="HAMAP-Rule" id="MF_04114"/>
    </source>
</evidence>
<dbReference type="EMBL" id="KJ025957">
    <property type="protein sequence ID" value="AHY25421.1"/>
    <property type="molecule type" value="Genomic_DNA"/>
</dbReference>
<dbReference type="RefSeq" id="YP_009030226.1">
    <property type="nucleotide sequence ID" value="NC_024121.1"/>
</dbReference>
<proteinExistence type="inferred from homology"/>
<dbReference type="GO" id="GO:0019028">
    <property type="term" value="C:viral capsid"/>
    <property type="evidence" value="ECO:0007669"/>
    <property type="project" value="UniProtKB-UniRule"/>
</dbReference>
<keyword evidence="1" id="KW-1242">Viral contractile tail ejection system</keyword>
<keyword evidence="1" id="KW-1160">Virus entry into host cell</keyword>
<comment type="subunit">
    <text evidence="1">Homododecamer. Interacts with the large terminase subunit. Interacts with the major capsid protein. Interacts with the capsid vertex protein.</text>
</comment>
<reference evidence="2 3" key="1">
    <citation type="submission" date="2014-01" db="EMBL/GenBank/DDBJ databases">
        <authorList>
            <person name="Zhang G."/>
            <person name="Jin J."/>
            <person name="Li Z.J."/>
            <person name="Wang S.W."/>
            <person name="Chen S.J."/>
            <person name="Wang S.M."/>
            <person name="Wang X.T."/>
            <person name="Li Y.H."/>
            <person name="Wang J."/>
            <person name="Yang C.K."/>
            <person name="Wang L."/>
        </authorList>
    </citation>
    <scope>NUCLEOTIDE SEQUENCE [LARGE SCALE GENOMIC DNA]</scope>
</reference>
<keyword evidence="1" id="KW-0946">Virion</keyword>
<dbReference type="HAMAP" id="MF_04114">
    <property type="entry name" value="PORTAL_T4"/>
    <property type="match status" value="1"/>
</dbReference>
<organism evidence="2 3">
    <name type="scientific">Serratia phage PS2</name>
    <dbReference type="NCBI Taxonomy" id="1481112"/>
    <lineage>
        <taxon>Viruses</taxon>
        <taxon>Duplodnaviria</taxon>
        <taxon>Heunggongvirae</taxon>
        <taxon>Uroviricota</taxon>
        <taxon>Caudoviricetes</taxon>
        <taxon>Muldoonvirus</taxon>
        <taxon>Muldoonvirus PS2</taxon>
    </lineage>
</organism>
<keyword evidence="3" id="KW-1185">Reference proteome</keyword>
<keyword evidence="1" id="KW-0118">Viral capsid assembly</keyword>
<keyword evidence="1" id="KW-0167">Capsid protein</keyword>
<protein>
    <recommendedName>
        <fullName evidence="1">Portal protein</fullName>
    </recommendedName>
    <alternativeName>
        <fullName evidence="1">gp20</fullName>
    </alternativeName>
</protein>
<comment type="function">
    <text evidence="1">Forms the portal vertex of the capsid. This portal plays critical roles in head assembly, genome packaging, neck/tail attachment, and genome ejection. The portal protein multimerizes as a single ring-shaped homododecamer arranged around a central channel. Binds to the terminase subunits to form the packaging machine.</text>
</comment>
<keyword evidence="1" id="KW-1171">Viral genome ejection through host cell envelope</keyword>
<accession>A0A023W6G5</accession>
<dbReference type="InterPro" id="IPR010823">
    <property type="entry name" value="Portal_Gp20"/>
</dbReference>
<dbReference type="KEGG" id="vg:19485058"/>
<sequence>MEFTLKQFIPWAKSDQNDFKAREKQNLESIAAPSFDDGAREVEVQDNANYSGVVQNMFGSQDVEIKNTAQLINTYRGLMNNFEVDNAVQQIVDDAIVYEDDNPVVSLDLDGTHFSQRIKDLLFEELDVILSSLKFHRKGADHFRRWYIDSRIFFHKIVDPKKPKNGIVELRRLDPRNLEFIREVITAEEGGTKIIKGYKEYFLYSVTNESYNWAGRQFAIGTKIRIPREAITYAHSGLISDCGRNIIGYLHRAVKPANQLKLLEDALVIYRITRAPERRVFYIDTGNMPNRKASQHMQNIMNSLKNRVVYDSSTGKVKNQQHNMSMTEDYYLQRRDGKSVTEVSSLPGADSLGQIEDVRWFKRNLYEALRVPLTRIPNMDQSPQFSNGTEITRDEISFSKFIRALQHKFEEVILDPLRTNCYLKGILSKEEFDDEINNIKIVFNRDSYFEEMKDAEIMERRINMLSMADPYIGKYISHQTAMKKFLQMTDEEIKQEAKLIEEESKEDRFQDKEEEEF</sequence>
<dbReference type="Proteomes" id="UP000024445">
    <property type="component" value="Segment"/>
</dbReference>
<keyword evidence="1" id="KW-0231">Viral genome packaging</keyword>
<dbReference type="Pfam" id="PF07230">
    <property type="entry name" value="Portal_T4"/>
    <property type="match status" value="1"/>
</dbReference>
<keyword evidence="1" id="KW-1188">Viral release from host cell</keyword>
<dbReference type="GO" id="GO:0099000">
    <property type="term" value="P:symbiont genome ejection through host cell envelope, contractile tail mechanism"/>
    <property type="evidence" value="ECO:0007669"/>
    <property type="project" value="UniProtKB-UniRule"/>
</dbReference>
<comment type="similarity">
    <text evidence="1">Belongs to the Tevenvirinae portal protein family.</text>
</comment>